<evidence type="ECO:0008006" key="3">
    <source>
        <dbReference type="Google" id="ProtNLM"/>
    </source>
</evidence>
<organism evidence="1 2">
    <name type="scientific">Dichanthelium oligosanthes</name>
    <dbReference type="NCBI Taxonomy" id="888268"/>
    <lineage>
        <taxon>Eukaryota</taxon>
        <taxon>Viridiplantae</taxon>
        <taxon>Streptophyta</taxon>
        <taxon>Embryophyta</taxon>
        <taxon>Tracheophyta</taxon>
        <taxon>Spermatophyta</taxon>
        <taxon>Magnoliopsida</taxon>
        <taxon>Liliopsida</taxon>
        <taxon>Poales</taxon>
        <taxon>Poaceae</taxon>
        <taxon>PACMAD clade</taxon>
        <taxon>Panicoideae</taxon>
        <taxon>Panicodae</taxon>
        <taxon>Paniceae</taxon>
        <taxon>Dichantheliinae</taxon>
        <taxon>Dichanthelium</taxon>
    </lineage>
</organism>
<name>A0A1E5V8A8_9POAL</name>
<dbReference type="SUPFAM" id="SSF81383">
    <property type="entry name" value="F-box domain"/>
    <property type="match status" value="1"/>
</dbReference>
<evidence type="ECO:0000313" key="1">
    <source>
        <dbReference type="EMBL" id="OEL21389.1"/>
    </source>
</evidence>
<proteinExistence type="predicted"/>
<dbReference type="OrthoDB" id="657590at2759"/>
<accession>A0A1E5V8A8</accession>
<dbReference type="InterPro" id="IPR036047">
    <property type="entry name" value="F-box-like_dom_sf"/>
</dbReference>
<gene>
    <name evidence="1" type="ORF">BAE44_0017593</name>
</gene>
<protein>
    <recommendedName>
        <fullName evidence="3">F-box domain-containing protein</fullName>
    </recommendedName>
</protein>
<dbReference type="AlphaFoldDB" id="A0A1E5V8A8"/>
<sequence>MAGPGRRRRRVHWVAPGDGADHITALPLELRARIASFLRFRQVAQLSALSRPWRHIHRHTPVVNVKLADFLSLTEEMLDVLNEDALARLEVALLRRGQERSGSKVDTLRISCNVDDPRIRRHAGLIIALADARRICILTPRFCRLPMDTWPVDLSPAARVLEVGAIGRPAPTVAGPGAAALQTT</sequence>
<dbReference type="EMBL" id="LWDX02048043">
    <property type="protein sequence ID" value="OEL21389.1"/>
    <property type="molecule type" value="Genomic_DNA"/>
</dbReference>
<comment type="caution">
    <text evidence="1">The sequence shown here is derived from an EMBL/GenBank/DDBJ whole genome shotgun (WGS) entry which is preliminary data.</text>
</comment>
<evidence type="ECO:0000313" key="2">
    <source>
        <dbReference type="Proteomes" id="UP000095767"/>
    </source>
</evidence>
<dbReference type="Proteomes" id="UP000095767">
    <property type="component" value="Unassembled WGS sequence"/>
</dbReference>
<reference evidence="1 2" key="1">
    <citation type="submission" date="2016-09" db="EMBL/GenBank/DDBJ databases">
        <title>The draft genome of Dichanthelium oligosanthes: A C3 panicoid grass species.</title>
        <authorList>
            <person name="Studer A.J."/>
            <person name="Schnable J.C."/>
            <person name="Brutnell T.P."/>
        </authorList>
    </citation>
    <scope>NUCLEOTIDE SEQUENCE [LARGE SCALE GENOMIC DNA]</scope>
    <source>
        <strain evidence="2">cv. Kellogg 1175</strain>
        <tissue evidence="1">Leaf</tissue>
    </source>
</reference>
<dbReference type="Gene3D" id="1.20.1280.50">
    <property type="match status" value="1"/>
</dbReference>
<keyword evidence="2" id="KW-1185">Reference proteome</keyword>